<keyword evidence="1" id="KW-0472">Membrane</keyword>
<reference evidence="2" key="2">
    <citation type="submission" date="2020-02" db="EMBL/GenBank/DDBJ databases">
        <authorList>
            <consortium name="NCBI Pathogen Detection Project"/>
        </authorList>
    </citation>
    <scope>NUCLEOTIDE SEQUENCE</scope>
    <source>
        <strain evidence="2">MA.AU29 KAK-M2</strain>
    </source>
</reference>
<gene>
    <name evidence="2" type="ORF">G8O06_002636</name>
</gene>
<evidence type="ECO:0000256" key="1">
    <source>
        <dbReference type="SAM" id="Phobius"/>
    </source>
</evidence>
<comment type="caution">
    <text evidence="2">The sequence shown here is derived from an EMBL/GenBank/DDBJ whole genome shotgun (WGS) entry which is preliminary data.</text>
</comment>
<keyword evidence="1" id="KW-1133">Transmembrane helix</keyword>
<dbReference type="AlphaFoldDB" id="A0A744GVF1"/>
<proteinExistence type="predicted"/>
<accession>A0A744GVF1</accession>
<dbReference type="InterPro" id="IPR031709">
    <property type="entry name" value="PutAbiC"/>
</dbReference>
<name>A0A744GVF1_SALER</name>
<evidence type="ECO:0000313" key="2">
    <source>
        <dbReference type="EMBL" id="HAF2589067.1"/>
    </source>
</evidence>
<protein>
    <submittedName>
        <fullName evidence="2">Uncharacterized protein</fullName>
    </submittedName>
</protein>
<sequence>MKMTVFIFQFIQRIIYSLFHKYIIVGGGISRKKNLNGGSLEALSFRLYRWKFFHDFMKRNTYIHFFDKETSKNTRFIFLLSFICLILSCVIITIVVLVSVIIILNLMIFILNVSPSSSTNKAVALLSAIGTMGAAIFAARSAIEVSLSNKLIRENNINEDFYRKFNILLDKHDNYLSLINEFFKKETSAIFKIEYLSTLSCNNALKIVRGINDKIYGSIKSSEELTISEGNSFAKNVLSPYMRILYHILKSIDIHFNNDKSLENKDAKQYSNIIRSLIPNDLLLLVALNSVIFYKSSGDKTKFKDRMKSISDNLSIYNDYHKFFKLLNKYDFFEHLNVNAGDEYNSYNINDFSISHLDIHDNLYSVKLKRGNCYVITNSGEFHLENIMKKIINELKKLPSLDVIGLFYFYDDNRKLAKDISSIIIKELEKIVDSKTKECSSELDSHDNHSQLRYNNIDDFINHFDLSRIKIEIELGAINPKEEIIVINECCFFGFLFSGSFIITPR</sequence>
<organism evidence="2">
    <name type="scientific">Salmonella enterica</name>
    <name type="common">Salmonella choleraesuis</name>
    <dbReference type="NCBI Taxonomy" id="28901"/>
    <lineage>
        <taxon>Bacteria</taxon>
        <taxon>Pseudomonadati</taxon>
        <taxon>Pseudomonadota</taxon>
        <taxon>Gammaproteobacteria</taxon>
        <taxon>Enterobacterales</taxon>
        <taxon>Enterobacteriaceae</taxon>
        <taxon>Salmonella</taxon>
    </lineage>
</organism>
<keyword evidence="1" id="KW-0812">Transmembrane</keyword>
<feature type="transmembrane region" description="Helical" evidence="1">
    <location>
        <begin position="77"/>
        <end position="110"/>
    </location>
</feature>
<dbReference type="EMBL" id="DAAURF010000004">
    <property type="protein sequence ID" value="HAF2589067.1"/>
    <property type="molecule type" value="Genomic_DNA"/>
</dbReference>
<dbReference type="Pfam" id="PF16872">
    <property type="entry name" value="putAbiC"/>
    <property type="match status" value="1"/>
</dbReference>
<reference evidence="2" key="1">
    <citation type="journal article" date="2018" name="Genome Biol.">
        <title>SKESA: strategic k-mer extension for scrupulous assemblies.</title>
        <authorList>
            <person name="Souvorov A."/>
            <person name="Agarwala R."/>
            <person name="Lipman D.J."/>
        </authorList>
    </citation>
    <scope>NUCLEOTIDE SEQUENCE</scope>
    <source>
        <strain evidence="2">MA.AU29 KAK-M2</strain>
    </source>
</reference>